<dbReference type="PROSITE" id="PS01240">
    <property type="entry name" value="PNP_MTAP_2"/>
    <property type="match status" value="1"/>
</dbReference>
<feature type="site" description="Important for substrate specificity" evidence="4">
    <location>
        <position position="228"/>
    </location>
</feature>
<evidence type="ECO:0000313" key="6">
    <source>
        <dbReference type="EMBL" id="QPD05156.1"/>
    </source>
</evidence>
<dbReference type="CDD" id="cd09010">
    <property type="entry name" value="MTAP_SsMTAPII_like_MTIP"/>
    <property type="match status" value="1"/>
</dbReference>
<dbReference type="GO" id="GO:0019509">
    <property type="term" value="P:L-methionine salvage from methylthioadenosine"/>
    <property type="evidence" value="ECO:0007669"/>
    <property type="project" value="UniProtKB-UniRule"/>
</dbReference>
<dbReference type="InterPro" id="IPR018099">
    <property type="entry name" value="Purine_phosphorylase-2_CS"/>
</dbReference>
<evidence type="ECO:0000256" key="3">
    <source>
        <dbReference type="ARBA" id="ARBA00022726"/>
    </source>
</evidence>
<accession>A0A7S8FG28</accession>
<feature type="domain" description="Nucleoside phosphorylase" evidence="5">
    <location>
        <begin position="11"/>
        <end position="247"/>
    </location>
</feature>
<dbReference type="AlphaFoldDB" id="A0A7S8FG28"/>
<dbReference type="GO" id="GO:0017061">
    <property type="term" value="F:S-methyl-5-thioadenosine phosphorylase activity"/>
    <property type="evidence" value="ECO:0007669"/>
    <property type="project" value="UniProtKB-UniRule"/>
</dbReference>
<dbReference type="FunFam" id="3.40.50.1580:FF:000012">
    <property type="entry name" value="Probable 6-oxopurine nucleoside phosphorylase"/>
    <property type="match status" value="1"/>
</dbReference>
<sequence>MSMKKSDRQATVGVIGGSGLYDIEGLTATRSIHVRTPFGAPSGAITVGTLKGIRAAFLSRHGRGHLLNPSRINYRANIFALKSLGVSHVISISAVGSMKESIQPGDVVVPDQFIDLTKRRASTFFEDGIVAHVAFGEPVCAELGEALFASAERVGAKVHRNGTYLCMEGPQFSTKAESRLYRQWGVDVIGMTNMPEAKLAREAELCYATVALVTDYDCWHETEEAVTVEAVLSTLHRNVALAKQILGAAMPSFAHPIDCTCHRALDHAILTAPKRIPAATRKKLAVLIDRALSPRKGVR</sequence>
<feature type="binding site" evidence="4">
    <location>
        <position position="191"/>
    </location>
    <ligand>
        <name>substrate</name>
    </ligand>
</feature>
<feature type="binding site" evidence="4">
    <location>
        <begin position="215"/>
        <end position="217"/>
    </location>
    <ligand>
        <name>substrate</name>
    </ligand>
</feature>
<organism evidence="6 7">
    <name type="scientific">Candidatus Nitrospira kreftii</name>
    <dbReference type="NCBI Taxonomy" id="2652173"/>
    <lineage>
        <taxon>Bacteria</taxon>
        <taxon>Pseudomonadati</taxon>
        <taxon>Nitrospirota</taxon>
        <taxon>Nitrospiria</taxon>
        <taxon>Nitrospirales</taxon>
        <taxon>Nitrospiraceae</taxon>
        <taxon>Nitrospira</taxon>
    </lineage>
</organism>
<gene>
    <name evidence="4" type="primary">mtnP</name>
    <name evidence="6" type="ORF">Nkreftii_002930</name>
</gene>
<protein>
    <recommendedName>
        <fullName evidence="4">S-methyl-5'-thioadenosine phosphorylase</fullName>
        <ecNumber evidence="4">2.4.2.28</ecNumber>
    </recommendedName>
    <alternativeName>
        <fullName evidence="4">5'-methylthioadenosine phosphorylase</fullName>
        <shortName evidence="4">MTA phosphorylase</shortName>
        <shortName evidence="4">MTAP</shortName>
    </alternativeName>
</protein>
<dbReference type="PANTHER" id="PTHR42679:SF2">
    <property type="entry name" value="S-METHYL-5'-THIOADENOSINE PHOSPHORYLASE"/>
    <property type="match status" value="1"/>
</dbReference>
<dbReference type="GO" id="GO:0006166">
    <property type="term" value="P:purine ribonucleoside salvage"/>
    <property type="evidence" value="ECO:0007669"/>
    <property type="project" value="UniProtKB-KW"/>
</dbReference>
<feature type="binding site" evidence="4">
    <location>
        <position position="192"/>
    </location>
    <ligand>
        <name>phosphate</name>
        <dbReference type="ChEBI" id="CHEBI:43474"/>
    </ligand>
</feature>
<evidence type="ECO:0000313" key="7">
    <source>
        <dbReference type="Proteomes" id="UP000593737"/>
    </source>
</evidence>
<dbReference type="NCBIfam" id="NF006599">
    <property type="entry name" value="PRK09136.1"/>
    <property type="match status" value="1"/>
</dbReference>
<keyword evidence="2 4" id="KW-0808">Transferase</keyword>
<evidence type="ECO:0000256" key="1">
    <source>
        <dbReference type="ARBA" id="ARBA00022676"/>
    </source>
</evidence>
<dbReference type="InterPro" id="IPR010044">
    <property type="entry name" value="MTAP"/>
</dbReference>
<comment type="function">
    <text evidence="4">Catalyzes the reversible phosphorylation of S-methyl-5'-thioadenosine (MTA) to adenine and 5-methylthioribose-1-phosphate. Involved in the breakdown of MTA, a major by-product of polyamine biosynthesis. Responsible for the first step in the methionine salvage pathway after MTA has been generated from S-adenosylmethionine. Has broad substrate specificity with 6-aminopurine nucleosides as preferred substrates.</text>
</comment>
<feature type="binding site" evidence="4">
    <location>
        <position position="18"/>
    </location>
    <ligand>
        <name>phosphate</name>
        <dbReference type="ChEBI" id="CHEBI:43474"/>
    </ligand>
</feature>
<comment type="catalytic activity">
    <reaction evidence="4">
        <text>S-methyl-5'-thioadenosine + phosphate = 5-(methylsulfanyl)-alpha-D-ribose 1-phosphate + adenine</text>
        <dbReference type="Rhea" id="RHEA:11852"/>
        <dbReference type="ChEBI" id="CHEBI:16708"/>
        <dbReference type="ChEBI" id="CHEBI:17509"/>
        <dbReference type="ChEBI" id="CHEBI:43474"/>
        <dbReference type="ChEBI" id="CHEBI:58533"/>
        <dbReference type="EC" id="2.4.2.28"/>
    </reaction>
</comment>
<dbReference type="Pfam" id="PF01048">
    <property type="entry name" value="PNP_UDP_1"/>
    <property type="match status" value="1"/>
</dbReference>
<dbReference type="UniPathway" id="UPA00904">
    <property type="reaction ID" value="UER00873"/>
</dbReference>
<dbReference type="Gene3D" id="3.40.50.1580">
    <property type="entry name" value="Nucleoside phosphorylase domain"/>
    <property type="match status" value="1"/>
</dbReference>
<dbReference type="SUPFAM" id="SSF53167">
    <property type="entry name" value="Purine and uridine phosphorylases"/>
    <property type="match status" value="1"/>
</dbReference>
<evidence type="ECO:0000256" key="4">
    <source>
        <dbReference type="HAMAP-Rule" id="MF_01963"/>
    </source>
</evidence>
<feature type="binding site" evidence="4">
    <location>
        <begin position="93"/>
        <end position="94"/>
    </location>
    <ligand>
        <name>phosphate</name>
        <dbReference type="ChEBI" id="CHEBI:43474"/>
    </ligand>
</feature>
<dbReference type="InterPro" id="IPR035994">
    <property type="entry name" value="Nucleoside_phosphorylase_sf"/>
</dbReference>
<evidence type="ECO:0000256" key="2">
    <source>
        <dbReference type="ARBA" id="ARBA00022679"/>
    </source>
</evidence>
<keyword evidence="1 4" id="KW-0328">Glycosyltransferase</keyword>
<proteinExistence type="inferred from homology"/>
<comment type="pathway">
    <text evidence="4">Amino-acid biosynthesis; L-methionine biosynthesis via salvage pathway; S-methyl-5-thio-alpha-D-ribose 1-phosphate from S-methyl-5'-thioadenosine (phosphorylase route): step 1/1.</text>
</comment>
<dbReference type="Proteomes" id="UP000593737">
    <property type="component" value="Chromosome"/>
</dbReference>
<comment type="similarity">
    <text evidence="4">Belongs to the PNP/MTAP phosphorylase family. MTAP subfamily.</text>
</comment>
<dbReference type="GO" id="GO:0005829">
    <property type="term" value="C:cytosol"/>
    <property type="evidence" value="ECO:0007669"/>
    <property type="project" value="TreeGrafter"/>
</dbReference>
<reference evidence="6 7" key="1">
    <citation type="journal article" date="2020" name="ISME J.">
        <title>Enrichment and physiological characterization of a novel comammox Nitrospira indicates ammonium inhibition of complete nitrification.</title>
        <authorList>
            <person name="Sakoula D."/>
            <person name="Koch H."/>
            <person name="Frank J."/>
            <person name="Jetten M.S.M."/>
            <person name="van Kessel M.A.H.J."/>
            <person name="Lucker S."/>
        </authorList>
    </citation>
    <scope>NUCLEOTIDE SEQUENCE [LARGE SCALE GENOMIC DNA]</scope>
    <source>
        <strain evidence="6">Comreactor17</strain>
    </source>
</reference>
<feature type="binding site" evidence="4">
    <location>
        <begin position="60"/>
        <end position="61"/>
    </location>
    <ligand>
        <name>phosphate</name>
        <dbReference type="ChEBI" id="CHEBI:43474"/>
    </ligand>
</feature>
<dbReference type="EC" id="2.4.2.28" evidence="4"/>
<evidence type="ECO:0000259" key="5">
    <source>
        <dbReference type="Pfam" id="PF01048"/>
    </source>
</evidence>
<dbReference type="NCBIfam" id="TIGR01694">
    <property type="entry name" value="MTAP"/>
    <property type="match status" value="1"/>
</dbReference>
<name>A0A7S8FG28_9BACT</name>
<dbReference type="EMBL" id="CP047423">
    <property type="protein sequence ID" value="QPD05156.1"/>
    <property type="molecule type" value="Genomic_DNA"/>
</dbReference>
<dbReference type="HAMAP" id="MF_01963">
    <property type="entry name" value="MTAP"/>
    <property type="match status" value="1"/>
</dbReference>
<keyword evidence="3 4" id="KW-0660">Purine salvage</keyword>
<feature type="site" description="Important for substrate specificity" evidence="4">
    <location>
        <position position="173"/>
    </location>
</feature>
<dbReference type="KEGG" id="nkf:Nkreftii_002930"/>
<dbReference type="InterPro" id="IPR000845">
    <property type="entry name" value="Nucleoside_phosphorylase_d"/>
</dbReference>
<dbReference type="PANTHER" id="PTHR42679">
    <property type="entry name" value="S-METHYL-5'-THIOADENOSINE PHOSPHORYLASE"/>
    <property type="match status" value="1"/>
</dbReference>
<comment type="subunit">
    <text evidence="4">Homohexamer. Dimer of a homotrimer.</text>
</comment>